<evidence type="ECO:0000256" key="5">
    <source>
        <dbReference type="ARBA" id="ARBA00022490"/>
    </source>
</evidence>
<dbReference type="PRINTS" id="PR00193">
    <property type="entry name" value="MYOSINHEAVY"/>
</dbReference>
<keyword evidence="8 14" id="KW-0175">Coiled coil</keyword>
<dbReference type="PANTHER" id="PTHR45615">
    <property type="entry name" value="MYOSIN HEAVY CHAIN, NON-MUSCLE"/>
    <property type="match status" value="1"/>
</dbReference>
<dbReference type="InterPro" id="IPR027417">
    <property type="entry name" value="P-loop_NTPase"/>
</dbReference>
<evidence type="ECO:0000256" key="12">
    <source>
        <dbReference type="ARBA" id="ARBA00023203"/>
    </source>
</evidence>
<feature type="coiled-coil region" evidence="14">
    <location>
        <begin position="1274"/>
        <end position="1357"/>
    </location>
</feature>
<dbReference type="FunFam" id="1.20.5.370:FF:000009">
    <property type="entry name" value="Myosin heavy chain, isoform G"/>
    <property type="match status" value="1"/>
</dbReference>
<keyword evidence="7 13" id="KW-0067">ATP-binding</keyword>
<dbReference type="Pfam" id="PF00063">
    <property type="entry name" value="Myosin_head"/>
    <property type="match status" value="1"/>
</dbReference>
<organism evidence="18 19">
    <name type="scientific">Caenorhabditis japonica</name>
    <dbReference type="NCBI Taxonomy" id="281687"/>
    <lineage>
        <taxon>Eukaryota</taxon>
        <taxon>Metazoa</taxon>
        <taxon>Ecdysozoa</taxon>
        <taxon>Nematoda</taxon>
        <taxon>Chromadorea</taxon>
        <taxon>Rhabditida</taxon>
        <taxon>Rhabditina</taxon>
        <taxon>Rhabditomorpha</taxon>
        <taxon>Rhabditoidea</taxon>
        <taxon>Rhabditidae</taxon>
        <taxon>Peloderinae</taxon>
        <taxon>Caenorhabditis</taxon>
    </lineage>
</organism>
<dbReference type="SMART" id="SM00242">
    <property type="entry name" value="MYSc"/>
    <property type="match status" value="1"/>
</dbReference>
<feature type="domain" description="Myosin motor" evidence="16">
    <location>
        <begin position="81"/>
        <end position="787"/>
    </location>
</feature>
<dbReference type="Proteomes" id="UP000005237">
    <property type="component" value="Unassembled WGS sequence"/>
</dbReference>
<name>A0A8R1DH25_CAEJA</name>
<dbReference type="InterPro" id="IPR036961">
    <property type="entry name" value="Kinesin_motor_dom_sf"/>
</dbReference>
<reference evidence="18" key="2">
    <citation type="submission" date="2022-06" db="UniProtKB">
        <authorList>
            <consortium name="EnsemblMetazoa"/>
        </authorList>
    </citation>
    <scope>IDENTIFICATION</scope>
    <source>
        <strain evidence="18">DF5081</strain>
    </source>
</reference>
<dbReference type="FunFam" id="1.10.10.820:FF:000001">
    <property type="entry name" value="Myosin heavy chain"/>
    <property type="match status" value="1"/>
</dbReference>
<dbReference type="FunFam" id="3.40.850.10:FF:000024">
    <property type="entry name" value="Myosin heavy chain, isoform J"/>
    <property type="match status" value="1"/>
</dbReference>
<dbReference type="FunFam" id="1.20.5.370:FF:000008">
    <property type="entry name" value="Myosin heavy chain"/>
    <property type="match status" value="1"/>
</dbReference>
<comment type="similarity">
    <text evidence="2 13">Belongs to the TRAFAC class myosin-kinesin ATPase superfamily. Myosin family.</text>
</comment>
<evidence type="ECO:0000313" key="19">
    <source>
        <dbReference type="Proteomes" id="UP000005237"/>
    </source>
</evidence>
<feature type="region of interest" description="Disordered" evidence="15">
    <location>
        <begin position="964"/>
        <end position="1056"/>
    </location>
</feature>
<dbReference type="Gene3D" id="1.10.10.820">
    <property type="match status" value="1"/>
</dbReference>
<dbReference type="GO" id="GO:0000146">
    <property type="term" value="F:microfilament motor activity"/>
    <property type="evidence" value="ECO:0007669"/>
    <property type="project" value="TreeGrafter"/>
</dbReference>
<evidence type="ECO:0000256" key="4">
    <source>
        <dbReference type="ARBA" id="ARBA00022481"/>
    </source>
</evidence>
<evidence type="ECO:0000256" key="10">
    <source>
        <dbReference type="ARBA" id="ARBA00023175"/>
    </source>
</evidence>
<evidence type="ECO:0000256" key="14">
    <source>
        <dbReference type="SAM" id="Coils"/>
    </source>
</evidence>
<dbReference type="Gene3D" id="1.20.120.720">
    <property type="entry name" value="Myosin VI head, motor domain, U50 subdomain"/>
    <property type="match status" value="1"/>
</dbReference>
<sequence>MDYENDPGWQYLRRSREQILKDQSRAYDSKKNVWIPDAEEGYLEAIITKTAGDNVTVSVGPGSEKTIKKDLIQEMNPPKFEKTEDMSNLTFLNDASVLYNLKARYAAMLIYTYSGLFCVVINPYKRLPIYTDSVARMFMGKRRTEMPPHLFAVSDEAYRNMLQNHENQSMLITGESGAGKTENTKKVISYFAAVGAAQQETFGKKTDEVSDKKKVTLEDQIVQTNPVLEAFGNAKTVRNNNSSRFGKFIRIHFSKQGRVASCDIEHYLLEKSRVIRQAPGERCYHIFYQVFSDFLPNLKKDLCLDKPVKDYWFIAQAELTIDGINDKEEHQLTDEAFDILKFSPTEKMECYRLVAAMMHMGNMKFKQRPREEQAETDGTEDAERAAKCFGIDSEEFLKALTRPRVKVGNEWVNKGQNMEQVNWAVGAMAKGLYSRIFNWLVKKCNQTLDQKGISRDHFIGVLDIAGFEIFDFNSFEQLWINFVNEKLQQFFNHHMFVLEQEEYAREGIQWTFIDFGLDLQACIELIEKPLGIIAMLDEECIVPKATDLTLSQKLIDQHLGKHPNFEKPKPPKGKQAEAHFAMRHYAGTVRYNVMNWLEKNKDPLNDTVVTVMKASKQNALLVEVWQDYTTQEEAAVASKTAAGGKKKGKSGSFMTVSMLYRESLNKLMTMLHSTHPHFIRCIIPNEKKASGVIDAGLVLNQLTCNGVLEGIRICRKGFPNRTLHPDFVQRYALLAADEAIIGKSDAKKGSAAMLARLVKEKKLEEDNFRTCVTVDLPNSLLDSKPRSDGSINWLVVSTANAALRRSRLSKSSREMSAAGRSSAPGSGSSCTESQAACNSGKIEAQYEKLQDTVTTLKDTLVQEEEKKRQLQEGAERLNKETADLLAQLEASKGSTREVEERMTAMNEQKIALEGKLSDANKKLETEEARAVEINKQKKLVEAECAELKKNCQDVDLSLRKVEAEKNAKEHQIRALQDEMRQQDENISKLNKERKNQDEQNKKLTEDLQAAEEHNLASNKLKAKLMQSLEDSEQTMEREKRNRADMDKNKRKAEGELKIAQETLEELNKSKSDAENALRRKETELHNLGMKLEDEQAAVAKLQKGIQQDEARVKDLHDQLADEKDARQRADRSRSEQQAEYDELTDQLEDQARATAAQVELGKKKDAELTKLRRDIEEVGLKFGEQLTVLKKKGSDAIQELSDQIEQVQKQKGRIEKEKGHMQREFDESSAALDQEAKLRADQERVAKGHEVRLLELRLKADEQSRQLQDFVSSKGRLNSENSDLARQVEELEAKIQAANRLKLQFSNELDHAKRQAEEESRERQNLSNLSKNLSRELEQLKESIEDEVAGKNEAARQHAKATVELDGWRTKFETEGLIGADEFDEVKKRQNQKTSEIQDSLDACNAKIVALENARSRLTAEADANRLEAEHHAQAVSSLEKKQKAFDKVIDEWKKKVDDLYLELDGAQRDARQLSGEAHKLRGQHDTLADQVEGLRRENKALSDEARDLTEQLSEGGRATHALSKNLRRLEMEKEELQRGLDEAEAALESEESKALRCQIEVSQIRAEIEKRIAEKEEEFENHRKVHQQTIDSIQATLDSETKAKSELFRVKKKLEADINELEIALDHANKANEDAQKNIRRYLDQIRELQQTVDEEQKRREEFREHLLAAERKLAVAKQEQEELIVKLEAIERARRVVESSVKEHQEHNNELNSQNVALAAAKSQLDNEIALLKSDIAEAHAELSASEDRGRRAASDAAKLAEDLRHEQEQSQQLERFKKQLESGVKDLQERADAAEAAVMKGGAKAIQKAEQRLKALQSDLETETRRAGEATKTFARADRKVREFEFQVSEDKKNYDKLQELVEKLTAKLKLQKKQLDEAEEQANNHLSKYRTVQLSLETAEERADSAEQCLVRIRSRTRANAEQK</sequence>
<evidence type="ECO:0000313" key="18">
    <source>
        <dbReference type="EnsemblMetazoa" id="CJA01660.1"/>
    </source>
</evidence>
<dbReference type="Gene3D" id="1.20.5.340">
    <property type="match status" value="3"/>
</dbReference>
<evidence type="ECO:0000256" key="8">
    <source>
        <dbReference type="ARBA" id="ARBA00023054"/>
    </source>
</evidence>
<evidence type="ECO:0000256" key="7">
    <source>
        <dbReference type="ARBA" id="ARBA00022840"/>
    </source>
</evidence>
<feature type="binding site" evidence="13">
    <location>
        <begin position="174"/>
        <end position="181"/>
    </location>
    <ligand>
        <name>ATP</name>
        <dbReference type="ChEBI" id="CHEBI:30616"/>
    </ligand>
</feature>
<evidence type="ECO:0000256" key="3">
    <source>
        <dbReference type="ARBA" id="ARBA00022433"/>
    </source>
</evidence>
<feature type="compositionally biased region" description="Low complexity" evidence="15">
    <location>
        <begin position="814"/>
        <end position="829"/>
    </location>
</feature>
<dbReference type="GO" id="GO:0051015">
    <property type="term" value="F:actin filament binding"/>
    <property type="evidence" value="ECO:0007669"/>
    <property type="project" value="InterPro"/>
</dbReference>
<keyword evidence="4" id="KW-0488">Methylation</keyword>
<feature type="region of interest" description="Disordered" evidence="15">
    <location>
        <begin position="1744"/>
        <end position="1774"/>
    </location>
</feature>
<dbReference type="InterPro" id="IPR014751">
    <property type="entry name" value="XRCC4-like_C"/>
</dbReference>
<feature type="domain" description="Myosin N-terminal SH3-like" evidence="17">
    <location>
        <begin position="28"/>
        <end position="77"/>
    </location>
</feature>
<reference evidence="19" key="1">
    <citation type="submission" date="2010-08" db="EMBL/GenBank/DDBJ databases">
        <authorList>
            <consortium name="Caenorhabditis japonica Sequencing Consortium"/>
            <person name="Wilson R.K."/>
        </authorList>
    </citation>
    <scope>NUCLEOTIDE SEQUENCE [LARGE SCALE GENOMIC DNA]</scope>
    <source>
        <strain evidence="19">DF5081</strain>
    </source>
</reference>
<keyword evidence="9 13" id="KW-0518">Myosin</keyword>
<comment type="subcellular location">
    <subcellularLocation>
        <location evidence="1">Cytoplasm</location>
        <location evidence="1">Myofibril</location>
    </subcellularLocation>
</comment>
<keyword evidence="10 13" id="KW-0505">Motor protein</keyword>
<dbReference type="GO" id="GO:0006936">
    <property type="term" value="P:muscle contraction"/>
    <property type="evidence" value="ECO:0007669"/>
    <property type="project" value="TreeGrafter"/>
</dbReference>
<evidence type="ECO:0000259" key="16">
    <source>
        <dbReference type="PROSITE" id="PS51456"/>
    </source>
</evidence>
<evidence type="ECO:0000256" key="15">
    <source>
        <dbReference type="SAM" id="MobiDB-lite"/>
    </source>
</evidence>
<dbReference type="Gene3D" id="3.40.850.10">
    <property type="entry name" value="Kinesin motor domain"/>
    <property type="match status" value="1"/>
</dbReference>
<dbReference type="InterPro" id="IPR001609">
    <property type="entry name" value="Myosin_head_motor_dom-like"/>
</dbReference>
<dbReference type="GO" id="GO:0045214">
    <property type="term" value="P:sarcomere organization"/>
    <property type="evidence" value="ECO:0007669"/>
    <property type="project" value="TreeGrafter"/>
</dbReference>
<keyword evidence="12 13" id="KW-0009">Actin-binding</keyword>
<dbReference type="Gene3D" id="1.20.5.1160">
    <property type="entry name" value="Vasodilator-stimulated phosphoprotein"/>
    <property type="match status" value="1"/>
</dbReference>
<dbReference type="Pfam" id="PF02736">
    <property type="entry name" value="Myosin_N"/>
    <property type="match status" value="1"/>
</dbReference>
<dbReference type="FunFam" id="1.20.5.340:FF:000036">
    <property type="entry name" value="Myosin heavy chain"/>
    <property type="match status" value="1"/>
</dbReference>
<evidence type="ECO:0000256" key="1">
    <source>
        <dbReference type="ARBA" id="ARBA00004657"/>
    </source>
</evidence>
<keyword evidence="11" id="KW-0514">Muscle protein</keyword>
<dbReference type="Gene3D" id="1.20.58.530">
    <property type="match status" value="1"/>
</dbReference>
<protein>
    <submittedName>
        <fullName evidence="18">Uncharacterized protein</fullName>
    </submittedName>
</protein>
<feature type="coiled-coil region" evidence="14">
    <location>
        <begin position="1190"/>
        <end position="1224"/>
    </location>
</feature>
<dbReference type="PANTHER" id="PTHR45615:SF20">
    <property type="entry name" value="MYOSIN-2"/>
    <property type="match status" value="1"/>
</dbReference>
<dbReference type="Pfam" id="PF01576">
    <property type="entry name" value="Myosin_tail_1"/>
    <property type="match status" value="1"/>
</dbReference>
<evidence type="ECO:0000256" key="9">
    <source>
        <dbReference type="ARBA" id="ARBA00023123"/>
    </source>
</evidence>
<keyword evidence="5" id="KW-0963">Cytoplasm</keyword>
<keyword evidence="3" id="KW-0787">Thick filament</keyword>
<dbReference type="SUPFAM" id="SSF90257">
    <property type="entry name" value="Myosin rod fragments"/>
    <property type="match status" value="6"/>
</dbReference>
<dbReference type="GO" id="GO:0005524">
    <property type="term" value="F:ATP binding"/>
    <property type="evidence" value="ECO:0007669"/>
    <property type="project" value="UniProtKB-UniRule"/>
</dbReference>
<dbReference type="Gene3D" id="1.20.5.370">
    <property type="match status" value="1"/>
</dbReference>
<feature type="compositionally biased region" description="Basic and acidic residues" evidence="15">
    <location>
        <begin position="1106"/>
        <end position="1136"/>
    </location>
</feature>
<dbReference type="FunFam" id="1.20.120.720:FF:000001">
    <property type="entry name" value="Myosin heavy chain, muscle"/>
    <property type="match status" value="1"/>
</dbReference>
<evidence type="ECO:0000256" key="6">
    <source>
        <dbReference type="ARBA" id="ARBA00022741"/>
    </source>
</evidence>
<proteinExistence type="inferred from homology"/>
<keyword evidence="6 13" id="KW-0547">Nucleotide-binding</keyword>
<evidence type="ECO:0000256" key="11">
    <source>
        <dbReference type="ARBA" id="ARBA00023179"/>
    </source>
</evidence>
<dbReference type="FunFam" id="1.20.58.530:FF:000001">
    <property type="entry name" value="Myosin heavy chain"/>
    <property type="match status" value="1"/>
</dbReference>
<dbReference type="PROSITE" id="PS51456">
    <property type="entry name" value="MYOSIN_MOTOR"/>
    <property type="match status" value="1"/>
</dbReference>
<dbReference type="InterPro" id="IPR002928">
    <property type="entry name" value="Myosin_tail"/>
</dbReference>
<dbReference type="CDD" id="cd01377">
    <property type="entry name" value="MYSc_class_II"/>
    <property type="match status" value="1"/>
</dbReference>
<dbReference type="EnsemblMetazoa" id="CJA01660.1">
    <property type="protein sequence ID" value="CJA01660.1"/>
    <property type="gene ID" value="WBGene00120864"/>
</dbReference>
<dbReference type="FunFam" id="2.30.30.360:FF:000001">
    <property type="entry name" value="Myosin heavy chain"/>
    <property type="match status" value="1"/>
</dbReference>
<evidence type="ECO:0000256" key="2">
    <source>
        <dbReference type="ARBA" id="ARBA00008314"/>
    </source>
</evidence>
<evidence type="ECO:0000256" key="13">
    <source>
        <dbReference type="PROSITE-ProRule" id="PRU00782"/>
    </source>
</evidence>
<feature type="region of interest" description="Disordered" evidence="15">
    <location>
        <begin position="806"/>
        <end position="834"/>
    </location>
</feature>
<dbReference type="InterPro" id="IPR004009">
    <property type="entry name" value="SH3_Myosin"/>
</dbReference>
<dbReference type="GO" id="GO:0005863">
    <property type="term" value="C:striated muscle myosin thick filament"/>
    <property type="evidence" value="ECO:0007669"/>
    <property type="project" value="UniProtKB-ARBA"/>
</dbReference>
<dbReference type="Gene3D" id="2.30.30.360">
    <property type="entry name" value="Myosin S1 fragment, N-terminal"/>
    <property type="match status" value="1"/>
</dbReference>
<dbReference type="SUPFAM" id="SSF52540">
    <property type="entry name" value="P-loop containing nucleoside triphosphate hydrolases"/>
    <property type="match status" value="1"/>
</dbReference>
<accession>A0A8R1DH25</accession>
<dbReference type="GO" id="GO:0016460">
    <property type="term" value="C:myosin II complex"/>
    <property type="evidence" value="ECO:0007669"/>
    <property type="project" value="TreeGrafter"/>
</dbReference>
<dbReference type="Gene3D" id="1.20.58.60">
    <property type="match status" value="1"/>
</dbReference>
<evidence type="ECO:0000259" key="17">
    <source>
        <dbReference type="PROSITE" id="PS51844"/>
    </source>
</evidence>
<feature type="compositionally biased region" description="Basic and acidic residues" evidence="15">
    <location>
        <begin position="964"/>
        <end position="1014"/>
    </location>
</feature>
<feature type="region of interest" description="Disordered" evidence="15">
    <location>
        <begin position="1099"/>
        <end position="1143"/>
    </location>
</feature>
<keyword evidence="19" id="KW-1185">Reference proteome</keyword>
<dbReference type="InterPro" id="IPR008989">
    <property type="entry name" value="Myosin_S1_N"/>
</dbReference>
<dbReference type="PROSITE" id="PS51844">
    <property type="entry name" value="SH3_LIKE"/>
    <property type="match status" value="1"/>
</dbReference>
<feature type="compositionally biased region" description="Basic and acidic residues" evidence="15">
    <location>
        <begin position="1034"/>
        <end position="1056"/>
    </location>
</feature>
<feature type="region of interest" description="Actin-binding" evidence="13">
    <location>
        <begin position="664"/>
        <end position="686"/>
    </location>
</feature>